<dbReference type="SUPFAM" id="SSF52980">
    <property type="entry name" value="Restriction endonuclease-like"/>
    <property type="match status" value="1"/>
</dbReference>
<gene>
    <name evidence="2" type="ORF">HAND00432_LOCUS35758</name>
</gene>
<feature type="domain" description="YqaJ viral recombinase" evidence="1">
    <location>
        <begin position="2"/>
        <end position="119"/>
    </location>
</feature>
<dbReference type="Pfam" id="PF09588">
    <property type="entry name" value="YqaJ"/>
    <property type="match status" value="1"/>
</dbReference>
<dbReference type="InterPro" id="IPR019080">
    <property type="entry name" value="YqaJ_viral_recombinase"/>
</dbReference>
<dbReference type="InterPro" id="IPR051703">
    <property type="entry name" value="NF-kappa-B_Signaling_Reg"/>
</dbReference>
<dbReference type="EMBL" id="HBFX01059392">
    <property type="protein sequence ID" value="CAD8984745.1"/>
    <property type="molecule type" value="Transcribed_RNA"/>
</dbReference>
<dbReference type="InterPro" id="IPR017482">
    <property type="entry name" value="Lambda-type_endonuclease"/>
</dbReference>
<dbReference type="InterPro" id="IPR011335">
    <property type="entry name" value="Restrct_endonuc-II-like"/>
</dbReference>
<evidence type="ECO:0000313" key="2">
    <source>
        <dbReference type="EMBL" id="CAD8984745.1"/>
    </source>
</evidence>
<reference evidence="2" key="1">
    <citation type="submission" date="2021-01" db="EMBL/GenBank/DDBJ databases">
        <authorList>
            <person name="Corre E."/>
            <person name="Pelletier E."/>
            <person name="Niang G."/>
            <person name="Scheremetjew M."/>
            <person name="Finn R."/>
            <person name="Kale V."/>
            <person name="Holt S."/>
            <person name="Cochrane G."/>
            <person name="Meng A."/>
            <person name="Brown T."/>
            <person name="Cohen L."/>
        </authorList>
    </citation>
    <scope>NUCLEOTIDE SEQUENCE</scope>
    <source>
        <strain evidence="2">CCMP644</strain>
    </source>
</reference>
<dbReference type="CDD" id="cd22343">
    <property type="entry name" value="PDDEXK_lambda_exonuclease-like"/>
    <property type="match status" value="1"/>
</dbReference>
<dbReference type="AlphaFoldDB" id="A0A7S1HL93"/>
<sequence>MLTASRLAEYVGLSPYVTPKLVWQLYTGKVTDNREDFAAARHGIRLEPIIRRMYERMYGYTVQAAGYCIHPTIPFVGATPDGLVGEAGLVEIKAPVHNLYGRIPRQYMAQMQGQMEVFGRSWCDFVCYCARTNQISVHSVSRSREYWSWMQPLLFEFQSCVTEDRCPTSLTWPPETPPPEVPCRLLYDGPVSWEWREEGGWQPFGHATRPWGVV</sequence>
<dbReference type="GO" id="GO:0006281">
    <property type="term" value="P:DNA repair"/>
    <property type="evidence" value="ECO:0007669"/>
    <property type="project" value="UniProtKB-ARBA"/>
</dbReference>
<name>A0A7S1HL93_HEMAN</name>
<protein>
    <recommendedName>
        <fullName evidence="1">YqaJ viral recombinase domain-containing protein</fullName>
    </recommendedName>
</protein>
<accession>A0A7S1HL93</accession>
<dbReference type="PANTHER" id="PTHR46609:SF6">
    <property type="entry name" value="EXONUCLEASE, PHAGE-TYPE_RECB, C-TERMINAL DOMAIN-CONTAINING PROTEIN-RELATED"/>
    <property type="match status" value="1"/>
</dbReference>
<dbReference type="PANTHER" id="PTHR46609">
    <property type="entry name" value="EXONUCLEASE, PHAGE-TYPE/RECB, C-TERMINAL DOMAIN-CONTAINING PROTEIN"/>
    <property type="match status" value="1"/>
</dbReference>
<dbReference type="Gene3D" id="3.90.320.10">
    <property type="match status" value="1"/>
</dbReference>
<dbReference type="NCBIfam" id="TIGR03033">
    <property type="entry name" value="phage_rel_nuc"/>
    <property type="match status" value="1"/>
</dbReference>
<evidence type="ECO:0000259" key="1">
    <source>
        <dbReference type="Pfam" id="PF09588"/>
    </source>
</evidence>
<dbReference type="InterPro" id="IPR011604">
    <property type="entry name" value="PDDEXK-like_dom_sf"/>
</dbReference>
<organism evidence="2">
    <name type="scientific">Hemiselmis andersenii</name>
    <name type="common">Cryptophyte alga</name>
    <dbReference type="NCBI Taxonomy" id="464988"/>
    <lineage>
        <taxon>Eukaryota</taxon>
        <taxon>Cryptophyceae</taxon>
        <taxon>Cryptomonadales</taxon>
        <taxon>Hemiselmidaceae</taxon>
        <taxon>Hemiselmis</taxon>
    </lineage>
</organism>
<proteinExistence type="predicted"/>